<dbReference type="InterPro" id="IPR011990">
    <property type="entry name" value="TPR-like_helical_dom_sf"/>
</dbReference>
<dbReference type="OrthoDB" id="5587616at2759"/>
<feature type="compositionally biased region" description="Low complexity" evidence="1">
    <location>
        <begin position="105"/>
        <end position="116"/>
    </location>
</feature>
<keyword evidence="3" id="KW-1185">Reference proteome</keyword>
<evidence type="ECO:0000256" key="1">
    <source>
        <dbReference type="SAM" id="MobiDB-lite"/>
    </source>
</evidence>
<feature type="region of interest" description="Disordered" evidence="1">
    <location>
        <begin position="340"/>
        <end position="385"/>
    </location>
</feature>
<dbReference type="Gene3D" id="1.25.40.10">
    <property type="entry name" value="Tetratricopeptide repeat domain"/>
    <property type="match status" value="2"/>
</dbReference>
<feature type="compositionally biased region" description="Low complexity" evidence="1">
    <location>
        <begin position="85"/>
        <end position="97"/>
    </location>
</feature>
<reference evidence="2 3" key="1">
    <citation type="journal article" date="2019" name="BMC Genomics">
        <title>Chromosome level assembly and comparative genome analysis confirm lager-brewing yeasts originated from a single hybridization.</title>
        <authorList>
            <person name="Salazar A.N."/>
            <person name="Gorter de Vries A.R."/>
            <person name="van den Broek M."/>
            <person name="Brouwers N."/>
            <person name="de la Torre Cortes P."/>
            <person name="Kuijpers N.G.A."/>
            <person name="Daran J.G."/>
            <person name="Abeel T."/>
        </authorList>
    </citation>
    <scope>NUCLEOTIDE SEQUENCE [LARGE SCALE GENOMIC DNA]</scope>
    <source>
        <strain evidence="2 3">CBS 1483</strain>
    </source>
</reference>
<feature type="compositionally biased region" description="Polar residues" evidence="1">
    <location>
        <begin position="342"/>
        <end position="359"/>
    </location>
</feature>
<name>A0A6C1DWF3_SACPS</name>
<dbReference type="EMBL" id="CP048993">
    <property type="protein sequence ID" value="QID80960.1"/>
    <property type="molecule type" value="Genomic_DNA"/>
</dbReference>
<dbReference type="FunFam" id="1.25.40.10:FF:000919">
    <property type="entry name" value="HAT1-interacting factor 1"/>
    <property type="match status" value="1"/>
</dbReference>
<evidence type="ECO:0000313" key="2">
    <source>
        <dbReference type="EMBL" id="QID80960.1"/>
    </source>
</evidence>
<accession>A0A6C1DWF3</accession>
<proteinExistence type="predicted"/>
<feature type="region of interest" description="Disordered" evidence="1">
    <location>
        <begin position="85"/>
        <end position="163"/>
    </location>
</feature>
<dbReference type="AlphaFoldDB" id="A0A6C1DWF3"/>
<feature type="compositionally biased region" description="Acidic residues" evidence="1">
    <location>
        <begin position="129"/>
        <end position="160"/>
    </location>
</feature>
<evidence type="ECO:0000313" key="3">
    <source>
        <dbReference type="Proteomes" id="UP000501346"/>
    </source>
</evidence>
<dbReference type="Proteomes" id="UP000501346">
    <property type="component" value="Chromosome ScXII"/>
</dbReference>
<sequence length="385" mass="43482">MKLRAEDVLANGTSRHKLQIDMERQIQIAKDLLAQKKFLEAAKRCQQTLDSLPKDGLLPDPELFTIFAQAVYNMEVQNSGNLFGDALLAGDDGSGSESESEPESDVSNGEEGNENGQTEIPNSRMFQFDQEEEDLTGDVDSGDSEDSGEGSEEEEENVEKEEERLALHELANFSPANEYDDEIEDVSQLRKSGFHIYFENDLYENALDLLAQALMLLGRPTADGQSLTENSRLRIGDVYILMGDIEREAEMFSRAIHHYLKALGYYKTLKPAEQVTEKVIQAEFLVCDALRWVDQVPAKDKLKRFKHAKALLEKHMTTRPKDSELQQARLAQIQDDIDEVQENQQHGSKRPLSQPTTSIGFPALEKPLGDFNDLSQLVKKKPRRH</sequence>
<protein>
    <submittedName>
        <fullName evidence="2">Hat1 interacting factor</fullName>
    </submittedName>
</protein>
<organism evidence="2 3">
    <name type="scientific">Saccharomyces pastorianus</name>
    <name type="common">Lager yeast</name>
    <name type="synonym">Saccharomyces cerevisiae x Saccharomyces eubayanus</name>
    <dbReference type="NCBI Taxonomy" id="27292"/>
    <lineage>
        <taxon>Eukaryota</taxon>
        <taxon>Fungi</taxon>
        <taxon>Dikarya</taxon>
        <taxon>Ascomycota</taxon>
        <taxon>Saccharomycotina</taxon>
        <taxon>Saccharomycetes</taxon>
        <taxon>Saccharomycetales</taxon>
        <taxon>Saccharomycetaceae</taxon>
        <taxon>Saccharomyces</taxon>
    </lineage>
</organism>
<gene>
    <name evidence="2" type="primary">HIF1_1</name>
    <name evidence="2" type="ORF">GRS66_003316</name>
</gene>